<dbReference type="AlphaFoldDB" id="A0A5J5LDW3"/>
<protein>
    <submittedName>
        <fullName evidence="2">Uncharacterized protein</fullName>
    </submittedName>
</protein>
<gene>
    <name evidence="2" type="ORF">EGO51_18655</name>
</gene>
<sequence length="110" mass="12201">MRNGTSLESTHEVSHARHNRRAVDSIDGDKTIPLATLAEFVTDQNTESVLLIRAKDISALAGVEAGLRLPDKWCPEHEHRTANTRWQSAGKVPAHFSTATISDTYKSHNR</sequence>
<evidence type="ECO:0000256" key="1">
    <source>
        <dbReference type="SAM" id="MobiDB-lite"/>
    </source>
</evidence>
<dbReference type="EMBL" id="RQWK01000003">
    <property type="protein sequence ID" value="KAA9404724.1"/>
    <property type="molecule type" value="Genomic_DNA"/>
</dbReference>
<proteinExistence type="predicted"/>
<organism evidence="2 3">
    <name type="scientific">Haloarcula hispanica</name>
    <dbReference type="NCBI Taxonomy" id="51589"/>
    <lineage>
        <taxon>Archaea</taxon>
        <taxon>Methanobacteriati</taxon>
        <taxon>Methanobacteriota</taxon>
        <taxon>Stenosarchaea group</taxon>
        <taxon>Halobacteria</taxon>
        <taxon>Halobacteriales</taxon>
        <taxon>Haloarculaceae</taxon>
        <taxon>Haloarcula</taxon>
    </lineage>
</organism>
<comment type="caution">
    <text evidence="2">The sequence shown here is derived from an EMBL/GenBank/DDBJ whole genome shotgun (WGS) entry which is preliminary data.</text>
</comment>
<feature type="region of interest" description="Disordered" evidence="1">
    <location>
        <begin position="1"/>
        <end position="26"/>
    </location>
</feature>
<evidence type="ECO:0000313" key="3">
    <source>
        <dbReference type="Proteomes" id="UP000326244"/>
    </source>
</evidence>
<feature type="compositionally biased region" description="Basic and acidic residues" evidence="1">
    <location>
        <begin position="9"/>
        <end position="26"/>
    </location>
</feature>
<dbReference type="Proteomes" id="UP000326244">
    <property type="component" value="Unassembled WGS sequence"/>
</dbReference>
<accession>A0A5J5LDW3</accession>
<reference evidence="2 3" key="1">
    <citation type="submission" date="2018-11" db="EMBL/GenBank/DDBJ databases">
        <title>Genomic analysis of Haloarcula hispanica CBA1121.</title>
        <authorList>
            <person name="Kim Y.B."/>
            <person name="Roh S.W."/>
        </authorList>
    </citation>
    <scope>NUCLEOTIDE SEQUENCE [LARGE SCALE GENOMIC DNA]</scope>
    <source>
        <strain evidence="2 3">CBA1121</strain>
    </source>
</reference>
<name>A0A5J5LDW3_HALHI</name>
<evidence type="ECO:0000313" key="2">
    <source>
        <dbReference type="EMBL" id="KAA9404724.1"/>
    </source>
</evidence>